<proteinExistence type="predicted"/>
<dbReference type="RefSeq" id="WP_086585383.1">
    <property type="nucleotide sequence ID" value="NZ_AP014859.1"/>
</dbReference>
<protein>
    <recommendedName>
        <fullName evidence="2">Outer membrane protein beta-barrel domain-containing protein</fullName>
    </recommendedName>
</protein>
<feature type="domain" description="Outer membrane protein beta-barrel" evidence="2">
    <location>
        <begin position="29"/>
        <end position="191"/>
    </location>
</feature>
<dbReference type="Pfam" id="PF13505">
    <property type="entry name" value="OMP_b-brl"/>
    <property type="match status" value="1"/>
</dbReference>
<dbReference type="InterPro" id="IPR011250">
    <property type="entry name" value="OMP/PagP_B-barrel"/>
</dbReference>
<dbReference type="InterPro" id="IPR027385">
    <property type="entry name" value="Beta-barrel_OMP"/>
</dbReference>
<sequence>MKTELYLPVTVPLIIYFYYIWNFMKKIGLLCCLALFGSQAYAVTNAPLLSKGTSEVGVQGNLDFDYADDYLFNFNGSYGFFVEDNWEIGGKLNMSLSDNVEQYQLGAFTEYNFSTGSQWVPYVGASAQYAYGEAWNNDASGFNFQMAGGIKYFIHPQVALSAEVNYSKATDDIYANGEGKAQDDKTQILFGTRFYF</sequence>
<reference evidence="3 4" key="1">
    <citation type="submission" date="2018-12" db="EMBL/GenBank/DDBJ databases">
        <title>Genomic insights into the evolutionary origins and pathogenicity of five Vibrio parahaemolyticus strains isolated from the shrimp with acute hepatopancreatic necrosis disease (AHPND).</title>
        <authorList>
            <person name="Yang Q."/>
            <person name="Dong X."/>
            <person name="Xie G."/>
            <person name="Fu S."/>
            <person name="Zou P."/>
            <person name="Sun J."/>
            <person name="Wang Y."/>
            <person name="Huang J."/>
        </authorList>
    </citation>
    <scope>NUCLEOTIDE SEQUENCE [LARGE SCALE GENOMIC DNA]</scope>
    <source>
        <strain evidence="3 4">20160303005-1</strain>
        <plasmid evidence="4">pvpsd2016-1</plasmid>
    </source>
</reference>
<dbReference type="SUPFAM" id="SSF56925">
    <property type="entry name" value="OMPA-like"/>
    <property type="match status" value="1"/>
</dbReference>
<name>A0AAX1FZW1_VIBPH</name>
<geneLocation type="plasmid" evidence="4">
    <name>pvpsd2016-1</name>
</geneLocation>
<keyword evidence="1" id="KW-0732">Signal</keyword>
<accession>A0AAX1FZW1</accession>
<gene>
    <name evidence="3" type="ORF">EHC69_26815</name>
</gene>
<dbReference type="Gene3D" id="2.40.160.20">
    <property type="match status" value="1"/>
</dbReference>
<dbReference type="Proteomes" id="UP000464718">
    <property type="component" value="Plasmid pvpsd2016-1"/>
</dbReference>
<evidence type="ECO:0000313" key="3">
    <source>
        <dbReference type="EMBL" id="QHH12899.1"/>
    </source>
</evidence>
<evidence type="ECO:0000313" key="4">
    <source>
        <dbReference type="Proteomes" id="UP000464718"/>
    </source>
</evidence>
<organism evidence="3 4">
    <name type="scientific">Vibrio parahaemolyticus</name>
    <dbReference type="NCBI Taxonomy" id="670"/>
    <lineage>
        <taxon>Bacteria</taxon>
        <taxon>Pseudomonadati</taxon>
        <taxon>Pseudomonadota</taxon>
        <taxon>Gammaproteobacteria</taxon>
        <taxon>Vibrionales</taxon>
        <taxon>Vibrionaceae</taxon>
        <taxon>Vibrio</taxon>
    </lineage>
</organism>
<dbReference type="AlphaFoldDB" id="A0AAX1FZW1"/>
<evidence type="ECO:0000256" key="1">
    <source>
        <dbReference type="ARBA" id="ARBA00022729"/>
    </source>
</evidence>
<evidence type="ECO:0000259" key="2">
    <source>
        <dbReference type="Pfam" id="PF13505"/>
    </source>
</evidence>
<dbReference type="EMBL" id="CP034300">
    <property type="protein sequence ID" value="QHH12899.1"/>
    <property type="molecule type" value="Genomic_DNA"/>
</dbReference>
<keyword evidence="3" id="KW-0614">Plasmid</keyword>